<dbReference type="SUPFAM" id="SSF53448">
    <property type="entry name" value="Nucleotide-diphospho-sugar transferases"/>
    <property type="match status" value="1"/>
</dbReference>
<dbReference type="AlphaFoldDB" id="A0A9W9CGK8"/>
<gene>
    <name evidence="3" type="ORF">N0V89_001304</name>
</gene>
<evidence type="ECO:0000256" key="2">
    <source>
        <dbReference type="SAM" id="Phobius"/>
    </source>
</evidence>
<dbReference type="Gene3D" id="3.90.550.10">
    <property type="entry name" value="Spore Coat Polysaccharide Biosynthesis Protein SpsA, Chain A"/>
    <property type="match status" value="1"/>
</dbReference>
<dbReference type="OrthoDB" id="2590398at2759"/>
<keyword evidence="2" id="KW-0472">Membrane</keyword>
<dbReference type="GeneID" id="80904834"/>
<feature type="compositionally biased region" description="Low complexity" evidence="1">
    <location>
        <begin position="23"/>
        <end position="37"/>
    </location>
</feature>
<dbReference type="Pfam" id="PF13641">
    <property type="entry name" value="Glyco_tranf_2_3"/>
    <property type="match status" value="1"/>
</dbReference>
<evidence type="ECO:0000313" key="3">
    <source>
        <dbReference type="EMBL" id="KAJ4360737.1"/>
    </source>
</evidence>
<feature type="compositionally biased region" description="Polar residues" evidence="1">
    <location>
        <begin position="118"/>
        <end position="129"/>
    </location>
</feature>
<feature type="transmembrane region" description="Helical" evidence="2">
    <location>
        <begin position="625"/>
        <end position="644"/>
    </location>
</feature>
<keyword evidence="4" id="KW-1185">Reference proteome</keyword>
<feature type="region of interest" description="Disordered" evidence="1">
    <location>
        <begin position="187"/>
        <end position="247"/>
    </location>
</feature>
<reference evidence="3" key="1">
    <citation type="submission" date="2022-10" db="EMBL/GenBank/DDBJ databases">
        <title>Tapping the CABI collections for fungal endophytes: first genome assemblies for Collariella, Neodidymelliopsis, Ascochyta clinopodiicola, Didymella pomorum, Didymosphaeria variabile, Neocosmospora piperis and Neocucurbitaria cava.</title>
        <authorList>
            <person name="Hill R."/>
        </authorList>
    </citation>
    <scope>NUCLEOTIDE SEQUENCE</scope>
    <source>
        <strain evidence="3">IMI 356815</strain>
    </source>
</reference>
<dbReference type="EMBL" id="JAPEUX010000001">
    <property type="protein sequence ID" value="KAJ4360737.1"/>
    <property type="molecule type" value="Genomic_DNA"/>
</dbReference>
<evidence type="ECO:0000313" key="4">
    <source>
        <dbReference type="Proteomes" id="UP001140513"/>
    </source>
</evidence>
<feature type="transmembrane region" description="Helical" evidence="2">
    <location>
        <begin position="724"/>
        <end position="743"/>
    </location>
</feature>
<accession>A0A9W9CGK8</accession>
<feature type="transmembrane region" description="Helical" evidence="2">
    <location>
        <begin position="337"/>
        <end position="364"/>
    </location>
</feature>
<organism evidence="3 4">
    <name type="scientific">Didymosphaeria variabile</name>
    <dbReference type="NCBI Taxonomy" id="1932322"/>
    <lineage>
        <taxon>Eukaryota</taxon>
        <taxon>Fungi</taxon>
        <taxon>Dikarya</taxon>
        <taxon>Ascomycota</taxon>
        <taxon>Pezizomycotina</taxon>
        <taxon>Dothideomycetes</taxon>
        <taxon>Pleosporomycetidae</taxon>
        <taxon>Pleosporales</taxon>
        <taxon>Massarineae</taxon>
        <taxon>Didymosphaeriaceae</taxon>
        <taxon>Didymosphaeria</taxon>
    </lineage>
</organism>
<feature type="transmembrane region" description="Helical" evidence="2">
    <location>
        <begin position="664"/>
        <end position="680"/>
    </location>
</feature>
<evidence type="ECO:0000256" key="1">
    <source>
        <dbReference type="SAM" id="MobiDB-lite"/>
    </source>
</evidence>
<dbReference type="RefSeq" id="XP_056076939.1">
    <property type="nucleotide sequence ID" value="XM_056210117.1"/>
</dbReference>
<feature type="region of interest" description="Disordered" evidence="1">
    <location>
        <begin position="52"/>
        <end position="143"/>
    </location>
</feature>
<name>A0A9W9CGK8_9PLEO</name>
<feature type="transmembrane region" description="Helical" evidence="2">
    <location>
        <begin position="687"/>
        <end position="704"/>
    </location>
</feature>
<keyword evidence="2" id="KW-0812">Transmembrane</keyword>
<protein>
    <submittedName>
        <fullName evidence="3">Uncharacterized protein</fullName>
    </submittedName>
</protein>
<feature type="region of interest" description="Disordered" evidence="1">
    <location>
        <begin position="1"/>
        <end position="37"/>
    </location>
</feature>
<feature type="compositionally biased region" description="Polar residues" evidence="1">
    <location>
        <begin position="222"/>
        <end position="232"/>
    </location>
</feature>
<comment type="caution">
    <text evidence="3">The sequence shown here is derived from an EMBL/GenBank/DDBJ whole genome shotgun (WGS) entry which is preliminary data.</text>
</comment>
<keyword evidence="2" id="KW-1133">Transmembrane helix</keyword>
<dbReference type="InterPro" id="IPR029044">
    <property type="entry name" value="Nucleotide-diphossugar_trans"/>
</dbReference>
<feature type="compositionally biased region" description="Low complexity" evidence="1">
    <location>
        <begin position="84"/>
        <end position="117"/>
    </location>
</feature>
<dbReference type="Proteomes" id="UP001140513">
    <property type="component" value="Unassembled WGS sequence"/>
</dbReference>
<feature type="transmembrane region" description="Helical" evidence="2">
    <location>
        <begin position="311"/>
        <end position="331"/>
    </location>
</feature>
<feature type="compositionally biased region" description="Basic and acidic residues" evidence="1">
    <location>
        <begin position="132"/>
        <end position="141"/>
    </location>
</feature>
<proteinExistence type="predicted"/>
<sequence>MTPNPRPPRINIQGDYHSEKKGSASSAQSGSGNSFGSLDVVIPAHLLQTATNTVSKRDEGEVPNWGPQRQLSVRQNPIFRQLSAAVRPPRRPAAIQRSSTAPSVRSSAAPSRVVSRANSTTGSPRTSLPNEAKPRVVKRPEAINTRKSWRLSYTPGDLEKLAISPRASRAGSPASETFPVTEHASYDFGKRPVSNPFGDKHVDKSANASRRSSFGEAINPFLSRNNSSSSIDQHARPEAAYAPRDARERSNTLETIVNAIVPDALQKKLTNNTTNTGGLARHSSMRKTFENAKLRGQELQRNKYAMVAFEWGIYLFLLCFIYFVLIGIPLWNGAVWWLYWVVANKFVFTGGFSITLGIGFFYAFAPLLIMFEKDPDPVEITAETKIQENVKDTALLIPCYKSANLIAATLEAALKIFPASHIYVLANGNSPTPLDNTEEICRPYGVNHIWSPVGSKIVAQFVGCYAAKAFKNVLLIDDDCALPPDFPVVTERLKGNVMCLGYTIKSVGPNSSKGNYCQQAQDLEYKLSGLQRDFAGRVGSATFPHGAIALWDRELLVKTFHEHPGFSVSEDWFFGHVARKLGSRITMCSQVFVETETPTSVFFSSGGSRGGFGEMTIFSQRFKRWNFFFVNGMWFNLAYIFGSWKLGWWEIGAKIFVFQEVYETLLYLLTPFILPISFYVRPSFCGILLGATIVMYFVNTIIFNEIHLRRKKERIGWFTVYVYYLPYKFVLTGINVASCYWSLYKYARYFAKRHPRVVEDEKAVEVVVRLEEDAYAAEAGGLGRSLTVRKVAEIPAGRTSLSEESEGTAVQTRANTPQIGLNLHSDASFYEPYYHQDELDSAGSGASTPARGLMGGYHAVGYAPTSQASTPNNRSYATSVNSDYSMWDNGRVSETRWI</sequence>